<dbReference type="AlphaFoldDB" id="A0A645GL28"/>
<organism evidence="1">
    <name type="scientific">bioreactor metagenome</name>
    <dbReference type="NCBI Taxonomy" id="1076179"/>
    <lineage>
        <taxon>unclassified sequences</taxon>
        <taxon>metagenomes</taxon>
        <taxon>ecological metagenomes</taxon>
    </lineage>
</organism>
<dbReference type="EMBL" id="VSSQ01077613">
    <property type="protein sequence ID" value="MPN27628.1"/>
    <property type="molecule type" value="Genomic_DNA"/>
</dbReference>
<name>A0A645GL28_9ZZZZ</name>
<gene>
    <name evidence="1" type="ORF">SDC9_175062</name>
</gene>
<accession>A0A645GL28</accession>
<reference evidence="1" key="1">
    <citation type="submission" date="2019-08" db="EMBL/GenBank/DDBJ databases">
        <authorList>
            <person name="Kucharzyk K."/>
            <person name="Murdoch R.W."/>
            <person name="Higgins S."/>
            <person name="Loffler F."/>
        </authorList>
    </citation>
    <scope>NUCLEOTIDE SEQUENCE</scope>
</reference>
<evidence type="ECO:0000313" key="1">
    <source>
        <dbReference type="EMBL" id="MPN27628.1"/>
    </source>
</evidence>
<sequence>MVIGGCEKTGLPIFFIGKIDKVEEQVNKYRETRKEIYAMI</sequence>
<comment type="caution">
    <text evidence="1">The sequence shown here is derived from an EMBL/GenBank/DDBJ whole genome shotgun (WGS) entry which is preliminary data.</text>
</comment>
<protein>
    <submittedName>
        <fullName evidence="1">Uncharacterized protein</fullName>
    </submittedName>
</protein>
<proteinExistence type="predicted"/>